<dbReference type="InterPro" id="IPR038005">
    <property type="entry name" value="RX-like_CC"/>
</dbReference>
<proteinExistence type="predicted"/>
<reference evidence="5" key="1">
    <citation type="submission" date="2019-07" db="EMBL/GenBank/DDBJ databases">
        <authorList>
            <person name="Dittberner H."/>
        </authorList>
    </citation>
    <scope>NUCLEOTIDE SEQUENCE [LARGE SCALE GENOMIC DNA]</scope>
</reference>
<dbReference type="Proteomes" id="UP000489600">
    <property type="component" value="Unassembled WGS sequence"/>
</dbReference>
<evidence type="ECO:0000313" key="6">
    <source>
        <dbReference type="Proteomes" id="UP000489600"/>
    </source>
</evidence>
<dbReference type="Gene3D" id="1.20.5.4130">
    <property type="match status" value="1"/>
</dbReference>
<dbReference type="EMBL" id="CABITT030000004">
    <property type="protein sequence ID" value="VVB00025.1"/>
    <property type="molecule type" value="Genomic_DNA"/>
</dbReference>
<keyword evidence="6" id="KW-1185">Reference proteome</keyword>
<dbReference type="AlphaFoldDB" id="A0A565BF82"/>
<organism evidence="5 6">
    <name type="scientific">Arabis nemorensis</name>
    <dbReference type="NCBI Taxonomy" id="586526"/>
    <lineage>
        <taxon>Eukaryota</taxon>
        <taxon>Viridiplantae</taxon>
        <taxon>Streptophyta</taxon>
        <taxon>Embryophyta</taxon>
        <taxon>Tracheophyta</taxon>
        <taxon>Spermatophyta</taxon>
        <taxon>Magnoliopsida</taxon>
        <taxon>eudicotyledons</taxon>
        <taxon>Gunneridae</taxon>
        <taxon>Pentapetalae</taxon>
        <taxon>rosids</taxon>
        <taxon>malvids</taxon>
        <taxon>Brassicales</taxon>
        <taxon>Brassicaceae</taxon>
        <taxon>Arabideae</taxon>
        <taxon>Arabis</taxon>
    </lineage>
</organism>
<keyword evidence="1" id="KW-0677">Repeat</keyword>
<sequence length="147" mass="16810">MAETLLSFGVEKLWNLLVRQSERLQGVDEQFNGLKSDLNMLRCFLGDADAKKHTSSMVKNCVEEIKEIVFDAEDVIQNFLLKEELGRTSGIRKRMRRLPFIILDRRELASNMEGISKRISKVISDMTYFGGQQIIADGRCSQPLQGR</sequence>
<dbReference type="GO" id="GO:0006952">
    <property type="term" value="P:defense response"/>
    <property type="evidence" value="ECO:0007669"/>
    <property type="project" value="UniProtKB-KW"/>
</dbReference>
<name>A0A565BF82_9BRAS</name>
<dbReference type="GO" id="GO:0000166">
    <property type="term" value="F:nucleotide binding"/>
    <property type="evidence" value="ECO:0007669"/>
    <property type="project" value="UniProtKB-KW"/>
</dbReference>
<accession>A0A565BF82</accession>
<dbReference type="InterPro" id="IPR041118">
    <property type="entry name" value="Rx_N"/>
</dbReference>
<gene>
    <name evidence="5" type="ORF">ANE_LOCUS10469</name>
</gene>
<dbReference type="CDD" id="cd14798">
    <property type="entry name" value="RX-CC_like"/>
    <property type="match status" value="1"/>
</dbReference>
<dbReference type="Pfam" id="PF18052">
    <property type="entry name" value="Rx_N"/>
    <property type="match status" value="1"/>
</dbReference>
<dbReference type="OrthoDB" id="1111037at2759"/>
<keyword evidence="3" id="KW-0611">Plant defense</keyword>
<keyword evidence="2" id="KW-0547">Nucleotide-binding</keyword>
<feature type="domain" description="Disease resistance N-terminal" evidence="4">
    <location>
        <begin position="6"/>
        <end position="92"/>
    </location>
</feature>
<evidence type="ECO:0000256" key="3">
    <source>
        <dbReference type="ARBA" id="ARBA00022821"/>
    </source>
</evidence>
<evidence type="ECO:0000259" key="4">
    <source>
        <dbReference type="Pfam" id="PF18052"/>
    </source>
</evidence>
<comment type="caution">
    <text evidence="5">The sequence shown here is derived from an EMBL/GenBank/DDBJ whole genome shotgun (WGS) entry which is preliminary data.</text>
</comment>
<evidence type="ECO:0000256" key="2">
    <source>
        <dbReference type="ARBA" id="ARBA00022741"/>
    </source>
</evidence>
<protein>
    <recommendedName>
        <fullName evidence="4">Disease resistance N-terminal domain-containing protein</fullName>
    </recommendedName>
</protein>
<evidence type="ECO:0000313" key="5">
    <source>
        <dbReference type="EMBL" id="VVB00025.1"/>
    </source>
</evidence>
<evidence type="ECO:0000256" key="1">
    <source>
        <dbReference type="ARBA" id="ARBA00022737"/>
    </source>
</evidence>